<dbReference type="GO" id="GO:0015935">
    <property type="term" value="C:small ribosomal subunit"/>
    <property type="evidence" value="ECO:0007669"/>
    <property type="project" value="TreeGrafter"/>
</dbReference>
<evidence type="ECO:0000313" key="5">
    <source>
        <dbReference type="EMBL" id="RAL22905.1"/>
    </source>
</evidence>
<organism evidence="5 6">
    <name type="scientific">Lujinxingia litoralis</name>
    <dbReference type="NCBI Taxonomy" id="2211119"/>
    <lineage>
        <taxon>Bacteria</taxon>
        <taxon>Deltaproteobacteria</taxon>
        <taxon>Bradymonadales</taxon>
        <taxon>Lujinxingiaceae</taxon>
        <taxon>Lujinxingia</taxon>
    </lineage>
</organism>
<feature type="compositionally biased region" description="Basic and acidic residues" evidence="4">
    <location>
        <begin position="161"/>
        <end position="170"/>
    </location>
</feature>
<dbReference type="GO" id="GO:0005737">
    <property type="term" value="C:cytoplasm"/>
    <property type="evidence" value="ECO:0007669"/>
    <property type="project" value="UniProtKB-ARBA"/>
</dbReference>
<gene>
    <name evidence="3" type="primary">rpsP</name>
    <name evidence="5" type="ORF">DL240_08410</name>
</gene>
<accession>A0A328C9R1</accession>
<evidence type="ECO:0000313" key="6">
    <source>
        <dbReference type="Proteomes" id="UP000249169"/>
    </source>
</evidence>
<dbReference type="GO" id="GO:0006412">
    <property type="term" value="P:translation"/>
    <property type="evidence" value="ECO:0007669"/>
    <property type="project" value="UniProtKB-UniRule"/>
</dbReference>
<evidence type="ECO:0000256" key="2">
    <source>
        <dbReference type="ARBA" id="ARBA00023274"/>
    </source>
</evidence>
<comment type="similarity">
    <text evidence="3">Belongs to the bacterial ribosomal protein bS16 family.</text>
</comment>
<evidence type="ECO:0000256" key="4">
    <source>
        <dbReference type="SAM" id="MobiDB-lite"/>
    </source>
</evidence>
<dbReference type="Gene3D" id="3.30.1320.10">
    <property type="match status" value="1"/>
</dbReference>
<dbReference type="Proteomes" id="UP000249169">
    <property type="component" value="Unassembled WGS sequence"/>
</dbReference>
<dbReference type="HAMAP" id="MF_00385">
    <property type="entry name" value="Ribosomal_bS16"/>
    <property type="match status" value="1"/>
</dbReference>
<evidence type="ECO:0000256" key="3">
    <source>
        <dbReference type="HAMAP-Rule" id="MF_00385"/>
    </source>
</evidence>
<reference evidence="5 6" key="1">
    <citation type="submission" date="2018-05" db="EMBL/GenBank/DDBJ databases">
        <title>Lujinxingia marina gen. nov. sp. nov., a new facultative anaerobic member of the class Deltaproteobacteria, and proposal of Lujinxingaceae fam. nov.</title>
        <authorList>
            <person name="Li C.-M."/>
        </authorList>
    </citation>
    <scope>NUCLEOTIDE SEQUENCE [LARGE SCALE GENOMIC DNA]</scope>
    <source>
        <strain evidence="5 6">B210</strain>
    </source>
</reference>
<keyword evidence="2 3" id="KW-0687">Ribonucleoprotein</keyword>
<sequence>MTVRLRLQRHGAKKRPFYRVVAADQRSPRDGRFIEVLGTYDPMQEPAALRLNGERVDYWLSVGAQPSDTVRSLIRKLRRGELGIDLAAEGAEKAAKEAAALAKKEALEAARAKIAEEAKAAEAKKAEEEAAKKAEEAAKKAAEEAAAQGESAEGEAAEGDAETKAEGEEG</sequence>
<dbReference type="PANTHER" id="PTHR12919:SF20">
    <property type="entry name" value="SMALL RIBOSOMAL SUBUNIT PROTEIN BS16M"/>
    <property type="match status" value="1"/>
</dbReference>
<protein>
    <recommendedName>
        <fullName evidence="3">Small ribosomal subunit protein bS16</fullName>
    </recommendedName>
</protein>
<dbReference type="NCBIfam" id="TIGR00002">
    <property type="entry name" value="S16"/>
    <property type="match status" value="1"/>
</dbReference>
<name>A0A328C9R1_9DELT</name>
<dbReference type="RefSeq" id="WP_111729433.1">
    <property type="nucleotide sequence ID" value="NZ_QHKO01000003.1"/>
</dbReference>
<feature type="region of interest" description="Disordered" evidence="4">
    <location>
        <begin position="118"/>
        <end position="170"/>
    </location>
</feature>
<dbReference type="SUPFAM" id="SSF54565">
    <property type="entry name" value="Ribosomal protein S16"/>
    <property type="match status" value="1"/>
</dbReference>
<dbReference type="Pfam" id="PF00886">
    <property type="entry name" value="Ribosomal_S16"/>
    <property type="match status" value="1"/>
</dbReference>
<dbReference type="EMBL" id="QHKO01000003">
    <property type="protein sequence ID" value="RAL22905.1"/>
    <property type="molecule type" value="Genomic_DNA"/>
</dbReference>
<comment type="caution">
    <text evidence="5">The sequence shown here is derived from an EMBL/GenBank/DDBJ whole genome shotgun (WGS) entry which is preliminary data.</text>
</comment>
<dbReference type="InterPro" id="IPR023803">
    <property type="entry name" value="Ribosomal_bS16_dom_sf"/>
</dbReference>
<dbReference type="PANTHER" id="PTHR12919">
    <property type="entry name" value="30S RIBOSOMAL PROTEIN S16"/>
    <property type="match status" value="1"/>
</dbReference>
<evidence type="ECO:0000256" key="1">
    <source>
        <dbReference type="ARBA" id="ARBA00022980"/>
    </source>
</evidence>
<proteinExistence type="inferred from homology"/>
<dbReference type="OrthoDB" id="9807878at2"/>
<dbReference type="InterPro" id="IPR000307">
    <property type="entry name" value="Ribosomal_bS16"/>
</dbReference>
<keyword evidence="6" id="KW-1185">Reference proteome</keyword>
<dbReference type="AlphaFoldDB" id="A0A328C9R1"/>
<keyword evidence="1 3" id="KW-0689">Ribosomal protein</keyword>
<dbReference type="GO" id="GO:0003735">
    <property type="term" value="F:structural constituent of ribosome"/>
    <property type="evidence" value="ECO:0007669"/>
    <property type="project" value="InterPro"/>
</dbReference>
<feature type="compositionally biased region" description="Basic and acidic residues" evidence="4">
    <location>
        <begin position="118"/>
        <end position="143"/>
    </location>
</feature>